<dbReference type="OrthoDB" id="1738695at2759"/>
<keyword evidence="1" id="KW-0547">Nucleotide-binding</keyword>
<sequence length="121" mass="13425">MDEKDVSGFINREEFENLATALLERICIPCNKALVDASLTVDKMYSVELIGTGSRIPAIARLLTSVFKRELSRTLNASVCVARGCALQCAMLSPVFYVKEYEVQDSIPFLLDFARTNVLSV</sequence>
<dbReference type="Gene3D" id="3.90.640.10">
    <property type="entry name" value="Actin, Chain A, domain 4"/>
    <property type="match status" value="1"/>
</dbReference>
<evidence type="ECO:0000313" key="4">
    <source>
        <dbReference type="RefSeq" id="XP_027186888.1"/>
    </source>
</evidence>
<dbReference type="RefSeq" id="XP_073227030.1">
    <property type="nucleotide sequence ID" value="XM_073370929.1"/>
</dbReference>
<evidence type="ECO:0000256" key="1">
    <source>
        <dbReference type="ARBA" id="ARBA00022741"/>
    </source>
</evidence>
<dbReference type="PANTHER" id="PTHR45639:SF21">
    <property type="entry name" value="HEAT SHOCK 70 KDA PROTEIN"/>
    <property type="match status" value="1"/>
</dbReference>
<dbReference type="AlphaFoldDB" id="A0A3Q7XK52"/>
<proteinExistence type="predicted"/>
<gene>
    <name evidence="4" type="primary">LOC113784841</name>
</gene>
<evidence type="ECO:0000313" key="3">
    <source>
        <dbReference type="Proteomes" id="UP000087171"/>
    </source>
</evidence>
<dbReference type="GeneID" id="113784841"/>
<dbReference type="Pfam" id="PF00012">
    <property type="entry name" value="HSP70"/>
    <property type="match status" value="1"/>
</dbReference>
<dbReference type="KEGG" id="cam:113784841"/>
<dbReference type="GO" id="GO:0005524">
    <property type="term" value="F:ATP binding"/>
    <property type="evidence" value="ECO:0007669"/>
    <property type="project" value="UniProtKB-KW"/>
</dbReference>
<keyword evidence="3" id="KW-1185">Reference proteome</keyword>
<dbReference type="InterPro" id="IPR013126">
    <property type="entry name" value="Hsp_70_fam"/>
</dbReference>
<dbReference type="GO" id="GO:0005829">
    <property type="term" value="C:cytosol"/>
    <property type="evidence" value="ECO:0007669"/>
    <property type="project" value="TreeGrafter"/>
</dbReference>
<protein>
    <submittedName>
        <fullName evidence="4">Heat shock 70 kDa protein 16-like</fullName>
    </submittedName>
</protein>
<dbReference type="Gene3D" id="3.30.420.40">
    <property type="match status" value="2"/>
</dbReference>
<dbReference type="GO" id="GO:0140662">
    <property type="term" value="F:ATP-dependent protein folding chaperone"/>
    <property type="evidence" value="ECO:0007669"/>
    <property type="project" value="InterPro"/>
</dbReference>
<dbReference type="STRING" id="3827.A0A3Q7XK52"/>
<dbReference type="GO" id="GO:0005634">
    <property type="term" value="C:nucleus"/>
    <property type="evidence" value="ECO:0007669"/>
    <property type="project" value="TreeGrafter"/>
</dbReference>
<name>A0A3Q7XK52_CICAR</name>
<dbReference type="RefSeq" id="XP_073227031.1">
    <property type="nucleotide sequence ID" value="XM_073370930.1"/>
</dbReference>
<keyword evidence="2" id="KW-0067">ATP-binding</keyword>
<accession>A0A3Q7XK52</accession>
<dbReference type="SUPFAM" id="SSF53067">
    <property type="entry name" value="Actin-like ATPase domain"/>
    <property type="match status" value="1"/>
</dbReference>
<organism evidence="3 4">
    <name type="scientific">Cicer arietinum</name>
    <name type="common">Chickpea</name>
    <name type="synonym">Garbanzo</name>
    <dbReference type="NCBI Taxonomy" id="3827"/>
    <lineage>
        <taxon>Eukaryota</taxon>
        <taxon>Viridiplantae</taxon>
        <taxon>Streptophyta</taxon>
        <taxon>Embryophyta</taxon>
        <taxon>Tracheophyta</taxon>
        <taxon>Spermatophyta</taxon>
        <taxon>Magnoliopsida</taxon>
        <taxon>eudicotyledons</taxon>
        <taxon>Gunneridae</taxon>
        <taxon>Pentapetalae</taxon>
        <taxon>rosids</taxon>
        <taxon>fabids</taxon>
        <taxon>Fabales</taxon>
        <taxon>Fabaceae</taxon>
        <taxon>Papilionoideae</taxon>
        <taxon>50 kb inversion clade</taxon>
        <taxon>NPAAA clade</taxon>
        <taxon>Hologalegina</taxon>
        <taxon>IRL clade</taxon>
        <taxon>Cicereae</taxon>
        <taxon>Cicer</taxon>
    </lineage>
</organism>
<evidence type="ECO:0000256" key="2">
    <source>
        <dbReference type="ARBA" id="ARBA00022840"/>
    </source>
</evidence>
<dbReference type="RefSeq" id="XP_027186888.1">
    <property type="nucleotide sequence ID" value="XM_027331087.1"/>
</dbReference>
<reference evidence="4" key="1">
    <citation type="submission" date="2025-08" db="UniProtKB">
        <authorList>
            <consortium name="RefSeq"/>
        </authorList>
    </citation>
    <scope>IDENTIFICATION</scope>
    <source>
        <tissue evidence="4">Etiolated seedlings</tissue>
    </source>
</reference>
<dbReference type="PANTHER" id="PTHR45639">
    <property type="entry name" value="HSC70CB, ISOFORM G-RELATED"/>
    <property type="match status" value="1"/>
</dbReference>
<dbReference type="Proteomes" id="UP000087171">
    <property type="component" value="Unplaced"/>
</dbReference>
<dbReference type="InterPro" id="IPR043129">
    <property type="entry name" value="ATPase_NBD"/>
</dbReference>
<dbReference type="RefSeq" id="XP_073227029.1">
    <property type="nucleotide sequence ID" value="XM_073370928.1"/>
</dbReference>